<comment type="subcellular location">
    <subcellularLocation>
        <location evidence="1">Nucleus</location>
    </subcellularLocation>
</comment>
<keyword evidence="8" id="KW-0539">Nucleus</keyword>
<evidence type="ECO:0000313" key="13">
    <source>
        <dbReference type="EMBL" id="KAH8691319.1"/>
    </source>
</evidence>
<evidence type="ECO:0000256" key="9">
    <source>
        <dbReference type="PIRSR" id="PIRSR610347-1"/>
    </source>
</evidence>
<evidence type="ECO:0000256" key="1">
    <source>
        <dbReference type="ARBA" id="ARBA00004123"/>
    </source>
</evidence>
<dbReference type="PANTHER" id="PTHR12415">
    <property type="entry name" value="TYROSYL-DNA PHOSPHODIESTERASE 1"/>
    <property type="match status" value="1"/>
</dbReference>
<evidence type="ECO:0000256" key="6">
    <source>
        <dbReference type="ARBA" id="ARBA00022839"/>
    </source>
</evidence>
<feature type="site" description="Interaction with DNA" evidence="11">
    <location>
        <position position="480"/>
    </location>
</feature>
<organism evidence="13 14">
    <name type="scientific">Talaromyces proteolyticus</name>
    <dbReference type="NCBI Taxonomy" id="1131652"/>
    <lineage>
        <taxon>Eukaryota</taxon>
        <taxon>Fungi</taxon>
        <taxon>Dikarya</taxon>
        <taxon>Ascomycota</taxon>
        <taxon>Pezizomycotina</taxon>
        <taxon>Eurotiomycetes</taxon>
        <taxon>Eurotiomycetidae</taxon>
        <taxon>Eurotiales</taxon>
        <taxon>Trichocomaceae</taxon>
        <taxon>Talaromyces</taxon>
        <taxon>Talaromyces sect. Bacilispori</taxon>
    </lineage>
</organism>
<name>A0AAD4KG56_9EURO</name>
<accession>A0AAD4KG56</accession>
<feature type="region of interest" description="Disordered" evidence="12">
    <location>
        <begin position="1"/>
        <end position="54"/>
    </location>
</feature>
<evidence type="ECO:0000256" key="5">
    <source>
        <dbReference type="ARBA" id="ARBA00022801"/>
    </source>
</evidence>
<feature type="compositionally biased region" description="Polar residues" evidence="12">
    <location>
        <begin position="24"/>
        <end position="37"/>
    </location>
</feature>
<evidence type="ECO:0000256" key="7">
    <source>
        <dbReference type="ARBA" id="ARBA00023204"/>
    </source>
</evidence>
<feature type="binding site" evidence="10">
    <location>
        <position position="455"/>
    </location>
    <ligand>
        <name>substrate</name>
    </ligand>
</feature>
<dbReference type="PANTHER" id="PTHR12415:SF0">
    <property type="entry name" value="TYROSYL-DNA PHOSPHODIESTERASE 1"/>
    <property type="match status" value="1"/>
</dbReference>
<dbReference type="Gene3D" id="3.30.870.10">
    <property type="entry name" value="Endonuclease Chain A"/>
    <property type="match status" value="2"/>
</dbReference>
<dbReference type="SUPFAM" id="SSF56024">
    <property type="entry name" value="Phospholipase D/nuclease"/>
    <property type="match status" value="2"/>
</dbReference>
<dbReference type="GO" id="GO:0005634">
    <property type="term" value="C:nucleus"/>
    <property type="evidence" value="ECO:0007669"/>
    <property type="project" value="UniProtKB-SubCell"/>
</dbReference>
<evidence type="ECO:0000256" key="12">
    <source>
        <dbReference type="SAM" id="MobiDB-lite"/>
    </source>
</evidence>
<comment type="similarity">
    <text evidence="2">Belongs to the tyrosyl-DNA phosphodiesterase family.</text>
</comment>
<feature type="compositionally biased region" description="Basic and acidic residues" evidence="12">
    <location>
        <begin position="1"/>
        <end position="17"/>
    </location>
</feature>
<dbReference type="CDD" id="cd09194">
    <property type="entry name" value="PLDc_yTdp1_1"/>
    <property type="match status" value="1"/>
</dbReference>
<evidence type="ECO:0000256" key="2">
    <source>
        <dbReference type="ARBA" id="ARBA00010205"/>
    </source>
</evidence>
<dbReference type="AlphaFoldDB" id="A0AAD4KG56"/>
<keyword evidence="5" id="KW-0378">Hydrolase</keyword>
<evidence type="ECO:0000313" key="14">
    <source>
        <dbReference type="Proteomes" id="UP001201262"/>
    </source>
</evidence>
<dbReference type="Proteomes" id="UP001201262">
    <property type="component" value="Unassembled WGS sequence"/>
</dbReference>
<dbReference type="GO" id="GO:0004527">
    <property type="term" value="F:exonuclease activity"/>
    <property type="evidence" value="ECO:0007669"/>
    <property type="project" value="UniProtKB-KW"/>
</dbReference>
<evidence type="ECO:0000256" key="8">
    <source>
        <dbReference type="ARBA" id="ARBA00023242"/>
    </source>
</evidence>
<dbReference type="GO" id="GO:0003690">
    <property type="term" value="F:double-stranded DNA binding"/>
    <property type="evidence" value="ECO:0007669"/>
    <property type="project" value="TreeGrafter"/>
</dbReference>
<dbReference type="GO" id="GO:0003697">
    <property type="term" value="F:single-stranded DNA binding"/>
    <property type="evidence" value="ECO:0007669"/>
    <property type="project" value="TreeGrafter"/>
</dbReference>
<reference evidence="13" key="1">
    <citation type="submission" date="2021-12" db="EMBL/GenBank/DDBJ databases">
        <title>Convergent genome expansion in fungi linked to evolution of root-endophyte symbiosis.</title>
        <authorList>
            <consortium name="DOE Joint Genome Institute"/>
            <person name="Ke Y.-H."/>
            <person name="Bonito G."/>
            <person name="Liao H.-L."/>
            <person name="Looney B."/>
            <person name="Rojas-Flechas A."/>
            <person name="Nash J."/>
            <person name="Hameed K."/>
            <person name="Schadt C."/>
            <person name="Martin F."/>
            <person name="Crous P.W."/>
            <person name="Miettinen O."/>
            <person name="Magnuson J.K."/>
            <person name="Labbe J."/>
            <person name="Jacobson D."/>
            <person name="Doktycz M.J."/>
            <person name="Veneault-Fourrey C."/>
            <person name="Kuo A."/>
            <person name="Mondo S."/>
            <person name="Calhoun S."/>
            <person name="Riley R."/>
            <person name="Ohm R."/>
            <person name="LaButti K."/>
            <person name="Andreopoulos B."/>
            <person name="Pangilinan J."/>
            <person name="Nolan M."/>
            <person name="Tritt A."/>
            <person name="Clum A."/>
            <person name="Lipzen A."/>
            <person name="Daum C."/>
            <person name="Barry K."/>
            <person name="Grigoriev I.V."/>
            <person name="Vilgalys R."/>
        </authorList>
    </citation>
    <scope>NUCLEOTIDE SEQUENCE</scope>
    <source>
        <strain evidence="13">PMI_201</strain>
    </source>
</reference>
<feature type="binding site" evidence="10">
    <location>
        <position position="195"/>
    </location>
    <ligand>
        <name>substrate</name>
    </ligand>
</feature>
<keyword evidence="14" id="KW-1185">Reference proteome</keyword>
<evidence type="ECO:0000256" key="11">
    <source>
        <dbReference type="PIRSR" id="PIRSR610347-3"/>
    </source>
</evidence>
<dbReference type="FunFam" id="3.30.870.10:FF:000047">
    <property type="entry name" value="Probable tyrosyl-DNA phosphodiesterase"/>
    <property type="match status" value="1"/>
</dbReference>
<keyword evidence="6" id="KW-0269">Exonuclease</keyword>
<dbReference type="RefSeq" id="XP_046067411.1">
    <property type="nucleotide sequence ID" value="XM_046221046.1"/>
</dbReference>
<dbReference type="GeneID" id="70251333"/>
<dbReference type="GO" id="GO:0006281">
    <property type="term" value="P:DNA repair"/>
    <property type="evidence" value="ECO:0007669"/>
    <property type="project" value="UniProtKB-KW"/>
</dbReference>
<dbReference type="Pfam" id="PF06087">
    <property type="entry name" value="Tyr-DNA_phospho"/>
    <property type="match status" value="1"/>
</dbReference>
<proteinExistence type="inferred from homology"/>
<dbReference type="CDD" id="cd09123">
    <property type="entry name" value="PLDc_Tdp1_2"/>
    <property type="match status" value="1"/>
</dbReference>
<feature type="active site" description="Proton donor/acceptor" evidence="9">
    <location>
        <position position="453"/>
    </location>
</feature>
<dbReference type="GO" id="GO:0017005">
    <property type="term" value="F:3'-tyrosyl-DNA phosphodiesterase activity"/>
    <property type="evidence" value="ECO:0007669"/>
    <property type="project" value="TreeGrafter"/>
</dbReference>
<feature type="active site" description="Nucleophile" evidence="9">
    <location>
        <position position="193"/>
    </location>
</feature>
<gene>
    <name evidence="13" type="ORF">BGW36DRAFT_431868</name>
</gene>
<evidence type="ECO:0000256" key="3">
    <source>
        <dbReference type="ARBA" id="ARBA00022722"/>
    </source>
</evidence>
<protein>
    <submittedName>
        <fullName evidence="13">Tyrosyl-DNA phosphodiesterase</fullName>
    </submittedName>
</protein>
<keyword evidence="7" id="KW-0234">DNA repair</keyword>
<dbReference type="FunFam" id="3.30.870.10:FF:000038">
    <property type="entry name" value="Probable tyrosyl-DNA phosphodiesterase"/>
    <property type="match status" value="1"/>
</dbReference>
<evidence type="ECO:0000256" key="4">
    <source>
        <dbReference type="ARBA" id="ARBA00022763"/>
    </source>
</evidence>
<comment type="caution">
    <text evidence="13">The sequence shown here is derived from an EMBL/GenBank/DDBJ whole genome shotgun (WGS) entry which is preliminary data.</text>
</comment>
<keyword evidence="3" id="KW-0540">Nuclease</keyword>
<keyword evidence="4" id="KW-0227">DNA damage</keyword>
<sequence length="585" mass="65830">MDRPVKRQRVSEHKQEDTIVDPATVNTESLASLSRSITPPLRLRAGSQQQPSRDVPSILGAEHFETQSVSKIYDNEESDSYERQPRVLRSPVQLSHIRDLPHSSGNNVDTIQLRDILGDPLIRECWQFNYCFDVDFIMRQFDEDVRNIVKVKIVHGSWKKDSPNRIGIDEACTRYPNTEAITAYMPEPFGTHHSKMMVLLRHDDLAQVIIHTANMIPGDWENMTQAIWRSPLLPLASPATTLKTKVSPTFGSGERFKRDLIAYLNCYGSRKTGSLVSQLKKCDFTSVRAALIASVPSKEKLCNIDSTKSTIWGWPALKDTIRQVPLKSTEGNSNPHIVIQVSSIATLGQTDKWLKEALFSSLSPVSASSSPGISDKTKYSIIFPTPDEIRRSLHGYASGGSIHMKLQSAAQKRQLQYLRPFFCHWAGDQDNPTNVRNATLPKREAGRRRAAPHIKTYIRFSDQTTMDRIDWAMVTSANLSTQAWGSTVNANGEVRVCSWEIGVILWPGLIADNPKNTARNNHAEMIPCFKKDTPIWSSSIDSDVPLVGFRMPYDLPLTPYNAHDVPWCATTSHLEPDWLGQTWTV</sequence>
<evidence type="ECO:0000256" key="10">
    <source>
        <dbReference type="PIRSR" id="PIRSR610347-2"/>
    </source>
</evidence>
<dbReference type="EMBL" id="JAJTJA010000012">
    <property type="protein sequence ID" value="KAH8691319.1"/>
    <property type="molecule type" value="Genomic_DNA"/>
</dbReference>
<dbReference type="InterPro" id="IPR010347">
    <property type="entry name" value="Tdp1"/>
</dbReference>